<dbReference type="EMBL" id="BMAT01008970">
    <property type="protein sequence ID" value="GFR96095.1"/>
    <property type="molecule type" value="Genomic_DNA"/>
</dbReference>
<evidence type="ECO:0000313" key="3">
    <source>
        <dbReference type="Proteomes" id="UP000762676"/>
    </source>
</evidence>
<proteinExistence type="predicted"/>
<name>A0AAV4HHK5_9GAST</name>
<gene>
    <name evidence="2" type="ORF">ElyMa_004444800</name>
</gene>
<keyword evidence="3" id="KW-1185">Reference proteome</keyword>
<comment type="caution">
    <text evidence="2">The sequence shown here is derived from an EMBL/GenBank/DDBJ whole genome shotgun (WGS) entry which is preliminary data.</text>
</comment>
<feature type="region of interest" description="Disordered" evidence="1">
    <location>
        <begin position="44"/>
        <end position="80"/>
    </location>
</feature>
<sequence length="119" mass="12766">MPPLYSAGPYKKRLQSQKCKLLLPLQTDSARIAIAETIGLKTAGGRKEKEKKNGIATMSRSLELPSFDNPRGPTTDGKAVPAPVTEAHLESPYFVGNVSALEIANPMYDVILGNISGVK</sequence>
<dbReference type="AlphaFoldDB" id="A0AAV4HHK5"/>
<accession>A0AAV4HHK5</accession>
<reference evidence="2 3" key="1">
    <citation type="journal article" date="2021" name="Elife">
        <title>Chloroplast acquisition without the gene transfer in kleptoplastic sea slugs, Plakobranchus ocellatus.</title>
        <authorList>
            <person name="Maeda T."/>
            <person name="Takahashi S."/>
            <person name="Yoshida T."/>
            <person name="Shimamura S."/>
            <person name="Takaki Y."/>
            <person name="Nagai Y."/>
            <person name="Toyoda A."/>
            <person name="Suzuki Y."/>
            <person name="Arimoto A."/>
            <person name="Ishii H."/>
            <person name="Satoh N."/>
            <person name="Nishiyama T."/>
            <person name="Hasebe M."/>
            <person name="Maruyama T."/>
            <person name="Minagawa J."/>
            <person name="Obokata J."/>
            <person name="Shigenobu S."/>
        </authorList>
    </citation>
    <scope>NUCLEOTIDE SEQUENCE [LARGE SCALE GENOMIC DNA]</scope>
</reference>
<evidence type="ECO:0000313" key="2">
    <source>
        <dbReference type="EMBL" id="GFR96095.1"/>
    </source>
</evidence>
<dbReference type="Proteomes" id="UP000762676">
    <property type="component" value="Unassembled WGS sequence"/>
</dbReference>
<organism evidence="2 3">
    <name type="scientific">Elysia marginata</name>
    <dbReference type="NCBI Taxonomy" id="1093978"/>
    <lineage>
        <taxon>Eukaryota</taxon>
        <taxon>Metazoa</taxon>
        <taxon>Spiralia</taxon>
        <taxon>Lophotrochozoa</taxon>
        <taxon>Mollusca</taxon>
        <taxon>Gastropoda</taxon>
        <taxon>Heterobranchia</taxon>
        <taxon>Euthyneura</taxon>
        <taxon>Panpulmonata</taxon>
        <taxon>Sacoglossa</taxon>
        <taxon>Placobranchoidea</taxon>
        <taxon>Plakobranchidae</taxon>
        <taxon>Elysia</taxon>
    </lineage>
</organism>
<evidence type="ECO:0000256" key="1">
    <source>
        <dbReference type="SAM" id="MobiDB-lite"/>
    </source>
</evidence>
<protein>
    <submittedName>
        <fullName evidence="2">Uncharacterized protein</fullName>
    </submittedName>
</protein>